<dbReference type="Gene3D" id="3.40.109.10">
    <property type="entry name" value="NADH Oxidase"/>
    <property type="match status" value="1"/>
</dbReference>
<dbReference type="EMBL" id="JXKH01000002">
    <property type="protein sequence ID" value="OJG19496.1"/>
    <property type="molecule type" value="Genomic_DNA"/>
</dbReference>
<evidence type="ECO:0000256" key="2">
    <source>
        <dbReference type="ARBA" id="ARBA00007118"/>
    </source>
</evidence>
<proteinExistence type="inferred from homology"/>
<comment type="cofactor">
    <cofactor evidence="1">
        <name>FMN</name>
        <dbReference type="ChEBI" id="CHEBI:58210"/>
    </cofactor>
</comment>
<comment type="similarity">
    <text evidence="2">Belongs to the nitroreductase family.</text>
</comment>
<dbReference type="SUPFAM" id="SSF55469">
    <property type="entry name" value="FMN-dependent nitroreductase-like"/>
    <property type="match status" value="1"/>
</dbReference>
<evidence type="ECO:0000256" key="5">
    <source>
        <dbReference type="ARBA" id="ARBA00023002"/>
    </source>
</evidence>
<evidence type="ECO:0000256" key="1">
    <source>
        <dbReference type="ARBA" id="ARBA00001917"/>
    </source>
</evidence>
<sequence>MEYQDLLETRFSVKAFSDKLVSREQIQQIAEAGRLAPSAGNYQPTLVYLLSEAKIKQIADTAAARVHPVFAKAKQAFVICYDKEREMRRPHDGETFGPTDSSIAATSMLYKLTDLGLGGVWIGWFDPQQVKAVLKLPDNLVVTALLPFGYPESTEPPAESTRERKPLTDFLRER</sequence>
<keyword evidence="4" id="KW-0288">FMN</keyword>
<dbReference type="GO" id="GO:0016491">
    <property type="term" value="F:oxidoreductase activity"/>
    <property type="evidence" value="ECO:0007669"/>
    <property type="project" value="UniProtKB-KW"/>
</dbReference>
<gene>
    <name evidence="8" type="ORF">RU97_GL001067</name>
</gene>
<dbReference type="Proteomes" id="UP000181884">
    <property type="component" value="Unassembled WGS sequence"/>
</dbReference>
<comment type="caution">
    <text evidence="8">The sequence shown here is derived from an EMBL/GenBank/DDBJ whole genome shotgun (WGS) entry which is preliminary data.</text>
</comment>
<dbReference type="RefSeq" id="WP_067390226.1">
    <property type="nucleotide sequence ID" value="NZ_JXKH01000002.1"/>
</dbReference>
<keyword evidence="3" id="KW-0285">Flavoprotein</keyword>
<organism evidence="8 9">
    <name type="scientific">Enterococcus canis</name>
    <dbReference type="NCBI Taxonomy" id="214095"/>
    <lineage>
        <taxon>Bacteria</taxon>
        <taxon>Bacillati</taxon>
        <taxon>Bacillota</taxon>
        <taxon>Bacilli</taxon>
        <taxon>Lactobacillales</taxon>
        <taxon>Enterococcaceae</taxon>
        <taxon>Enterococcus</taxon>
    </lineage>
</organism>
<name>A0A1L8RIB1_9ENTE</name>
<dbReference type="PANTHER" id="PTHR43673:SF2">
    <property type="entry name" value="NITROREDUCTASE"/>
    <property type="match status" value="1"/>
</dbReference>
<feature type="domain" description="Nitroreductase" evidence="7">
    <location>
        <begin position="8"/>
        <end position="150"/>
    </location>
</feature>
<dbReference type="PANTHER" id="PTHR43673">
    <property type="entry name" value="NAD(P)H NITROREDUCTASE YDGI-RELATED"/>
    <property type="match status" value="1"/>
</dbReference>
<dbReference type="InterPro" id="IPR029479">
    <property type="entry name" value="Nitroreductase"/>
</dbReference>
<keyword evidence="5" id="KW-0560">Oxidoreductase</keyword>
<feature type="region of interest" description="Disordered" evidence="6">
    <location>
        <begin position="152"/>
        <end position="174"/>
    </location>
</feature>
<reference evidence="8 9" key="1">
    <citation type="submission" date="2014-12" db="EMBL/GenBank/DDBJ databases">
        <title>Draft genome sequences of 29 type strains of Enterococci.</title>
        <authorList>
            <person name="Zhong Z."/>
            <person name="Sun Z."/>
            <person name="Liu W."/>
            <person name="Zhang W."/>
            <person name="Zhang H."/>
        </authorList>
    </citation>
    <scope>NUCLEOTIDE SEQUENCE [LARGE SCALE GENOMIC DNA]</scope>
    <source>
        <strain evidence="8 9">DSM 17029</strain>
    </source>
</reference>
<dbReference type="STRING" id="214095.RU97_GL001067"/>
<accession>A0A1L8RIB1</accession>
<feature type="compositionally biased region" description="Basic and acidic residues" evidence="6">
    <location>
        <begin position="160"/>
        <end position="174"/>
    </location>
</feature>
<dbReference type="AlphaFoldDB" id="A0A1L8RIB1"/>
<dbReference type="InterPro" id="IPR000415">
    <property type="entry name" value="Nitroreductase-like"/>
</dbReference>
<keyword evidence="9" id="KW-1185">Reference proteome</keyword>
<dbReference type="CDD" id="cd20609">
    <property type="entry name" value="nitroreductase"/>
    <property type="match status" value="1"/>
</dbReference>
<evidence type="ECO:0000256" key="3">
    <source>
        <dbReference type="ARBA" id="ARBA00022630"/>
    </source>
</evidence>
<evidence type="ECO:0000256" key="6">
    <source>
        <dbReference type="SAM" id="MobiDB-lite"/>
    </source>
</evidence>
<evidence type="ECO:0000313" key="9">
    <source>
        <dbReference type="Proteomes" id="UP000181884"/>
    </source>
</evidence>
<evidence type="ECO:0000313" key="8">
    <source>
        <dbReference type="EMBL" id="OJG19496.1"/>
    </source>
</evidence>
<protein>
    <submittedName>
        <fullName evidence="8">Nitroreductase</fullName>
    </submittedName>
</protein>
<evidence type="ECO:0000256" key="4">
    <source>
        <dbReference type="ARBA" id="ARBA00022643"/>
    </source>
</evidence>
<dbReference type="Pfam" id="PF00881">
    <property type="entry name" value="Nitroreductase"/>
    <property type="match status" value="1"/>
</dbReference>
<evidence type="ECO:0000259" key="7">
    <source>
        <dbReference type="Pfam" id="PF00881"/>
    </source>
</evidence>